<reference evidence="1 2" key="1">
    <citation type="submission" date="2021-10" db="EMBL/GenBank/DDBJ databases">
        <authorList>
            <person name="Lavering E.D."/>
            <person name="James R."/>
            <person name="Fairholm J.D."/>
            <person name="Ogilvie B.H."/>
            <person name="Thurgood T.L."/>
            <person name="Robison R.A."/>
            <person name="Grose J.H."/>
        </authorList>
    </citation>
    <scope>NUCLEOTIDE SEQUENCE [LARGE SCALE GENOMIC DNA]</scope>
</reference>
<proteinExistence type="predicted"/>
<gene>
    <name evidence="1" type="ORF">MRDARSEY_12</name>
</gene>
<evidence type="ECO:0000313" key="1">
    <source>
        <dbReference type="EMBL" id="UGO47844.1"/>
    </source>
</evidence>
<sequence>MVNEVLHRKYVREVQSKGVPKYMAQEIVDTAMETSKGKDVSKYINYAMTLVYGLKFKTN</sequence>
<dbReference type="EMBL" id="OK499987">
    <property type="protein sequence ID" value="UGO47844.1"/>
    <property type="molecule type" value="Genomic_DNA"/>
</dbReference>
<organism evidence="1 2">
    <name type="scientific">Bacillus phage vB_BanS_MrDarsey</name>
    <dbReference type="NCBI Taxonomy" id="2894787"/>
    <lineage>
        <taxon>Viruses</taxon>
        <taxon>Duplodnaviria</taxon>
        <taxon>Heunggongvirae</taxon>
        <taxon>Uroviricota</taxon>
        <taxon>Caudoviricetes</taxon>
        <taxon>Joanripponvirinae</taxon>
        <taxon>Tsamsavirus</taxon>
        <taxon>Tsamsavirus mrdarsey</taxon>
    </lineage>
</organism>
<evidence type="ECO:0000313" key="2">
    <source>
        <dbReference type="Proteomes" id="UP000827753"/>
    </source>
</evidence>
<name>A0AAE8YPI6_9CAUD</name>
<keyword evidence="2" id="KW-1185">Reference proteome</keyword>
<dbReference type="Proteomes" id="UP000827753">
    <property type="component" value="Segment"/>
</dbReference>
<protein>
    <submittedName>
        <fullName evidence="1">Uncharacterized protein</fullName>
    </submittedName>
</protein>
<accession>A0AAE8YPI6</accession>